<dbReference type="InterPro" id="IPR051681">
    <property type="entry name" value="Ser/Thr_Kinases-Pseudokinases"/>
</dbReference>
<dbReference type="GO" id="GO:0004674">
    <property type="term" value="F:protein serine/threonine kinase activity"/>
    <property type="evidence" value="ECO:0007669"/>
    <property type="project" value="TreeGrafter"/>
</dbReference>
<dbReference type="AlphaFoldDB" id="A0A9P6PL57"/>
<keyword evidence="3" id="KW-1185">Reference proteome</keyword>
<dbReference type="InterPro" id="IPR000719">
    <property type="entry name" value="Prot_kinase_dom"/>
</dbReference>
<dbReference type="Proteomes" id="UP000807716">
    <property type="component" value="Unassembled WGS sequence"/>
</dbReference>
<comment type="caution">
    <text evidence="2">The sequence shown here is derived from an EMBL/GenBank/DDBJ whole genome shotgun (WGS) entry which is preliminary data.</text>
</comment>
<dbReference type="InterPro" id="IPR001245">
    <property type="entry name" value="Ser-Thr/Tyr_kinase_cat_dom"/>
</dbReference>
<dbReference type="Gene3D" id="1.10.510.10">
    <property type="entry name" value="Transferase(Phosphotransferase) domain 1"/>
    <property type="match status" value="1"/>
</dbReference>
<dbReference type="InterPro" id="IPR011009">
    <property type="entry name" value="Kinase-like_dom_sf"/>
</dbReference>
<evidence type="ECO:0000313" key="2">
    <source>
        <dbReference type="EMBL" id="KAG0249192.1"/>
    </source>
</evidence>
<dbReference type="GO" id="GO:0005524">
    <property type="term" value="F:ATP binding"/>
    <property type="evidence" value="ECO:0007669"/>
    <property type="project" value="InterPro"/>
</dbReference>
<name>A0A9P6PL57_9FUNG</name>
<dbReference type="EMBL" id="JAAAJB010001055">
    <property type="protein sequence ID" value="KAG0249192.1"/>
    <property type="molecule type" value="Genomic_DNA"/>
</dbReference>
<evidence type="ECO:0000313" key="3">
    <source>
        <dbReference type="Proteomes" id="UP000807716"/>
    </source>
</evidence>
<dbReference type="Pfam" id="PF07714">
    <property type="entry name" value="PK_Tyr_Ser-Thr"/>
    <property type="match status" value="1"/>
</dbReference>
<evidence type="ECO:0000259" key="1">
    <source>
        <dbReference type="PROSITE" id="PS50011"/>
    </source>
</evidence>
<dbReference type="SUPFAM" id="SSF56112">
    <property type="entry name" value="Protein kinase-like (PK-like)"/>
    <property type="match status" value="1"/>
</dbReference>
<feature type="domain" description="Protein kinase" evidence="1">
    <location>
        <begin position="164"/>
        <end position="448"/>
    </location>
</feature>
<reference evidence="2" key="1">
    <citation type="journal article" date="2020" name="Fungal Divers.">
        <title>Resolving the Mortierellaceae phylogeny through synthesis of multi-gene phylogenetics and phylogenomics.</title>
        <authorList>
            <person name="Vandepol N."/>
            <person name="Liber J."/>
            <person name="Desiro A."/>
            <person name="Na H."/>
            <person name="Kennedy M."/>
            <person name="Barry K."/>
            <person name="Grigoriev I.V."/>
            <person name="Miller A.N."/>
            <person name="O'Donnell K."/>
            <person name="Stajich J.E."/>
            <person name="Bonito G."/>
        </authorList>
    </citation>
    <scope>NUCLEOTIDE SEQUENCE</scope>
    <source>
        <strain evidence="2">BC1065</strain>
    </source>
</reference>
<proteinExistence type="predicted"/>
<gene>
    <name evidence="2" type="ORF">DFQ27_000301</name>
</gene>
<protein>
    <recommendedName>
        <fullName evidence="1">Protein kinase domain-containing protein</fullName>
    </recommendedName>
</protein>
<dbReference type="PANTHER" id="PTHR44329">
    <property type="entry name" value="SERINE/THREONINE-PROTEIN KINASE TNNI3K-RELATED"/>
    <property type="match status" value="1"/>
</dbReference>
<dbReference type="PROSITE" id="PS50011">
    <property type="entry name" value="PROTEIN_KINASE_DOM"/>
    <property type="match status" value="1"/>
</dbReference>
<dbReference type="OrthoDB" id="10261027at2759"/>
<accession>A0A9P6PL57</accession>
<sequence>MLASNSTSHDEPHQKQAKIDNLLLRIQSYSSNTTAMPEACKALVVQCESACATARQVPPSDADQSLFTVLERILVFVTKMSTSFYTKCRTADYLERKMKTLRSDLSKAVDTQKPLVPHVLQQPEPQGDAVDVHSMYSIEVDKMKEELMDRQNELKKAQKPEGKAQLIFNTGVTCIGKAALDEWETLQTVEVDEASMKPVRFGHLGMATVGGAVVLIKRIGEIQGTTKTDTVKRCKALAHWLRRCKGMMKIDYIQRPDLVIYGPIRAETLDVYLAQQPGLSLEAKWMLAFKVASTTSYIHECKIIHRNIRAESVFMVMEASGKIEPKLAGFEACRKEDLGFRSVGQTDEFDLWDAPEKPTHGSSFATDVYAFGVLMYEIAMRQPPVWINHPNVSHEMKYKQNASHWVGEAYSFSPTPKYITLMQQCLSATHTDRPAMSTIFDTLAEGYE</sequence>
<organism evidence="2 3">
    <name type="scientific">Actinomortierella ambigua</name>
    <dbReference type="NCBI Taxonomy" id="1343610"/>
    <lineage>
        <taxon>Eukaryota</taxon>
        <taxon>Fungi</taxon>
        <taxon>Fungi incertae sedis</taxon>
        <taxon>Mucoromycota</taxon>
        <taxon>Mortierellomycotina</taxon>
        <taxon>Mortierellomycetes</taxon>
        <taxon>Mortierellales</taxon>
        <taxon>Mortierellaceae</taxon>
        <taxon>Actinomortierella</taxon>
    </lineage>
</organism>